<dbReference type="CDD" id="cd12188">
    <property type="entry name" value="SDH"/>
    <property type="match status" value="1"/>
</dbReference>
<comment type="catalytic activity">
    <reaction evidence="12 13">
        <text>L-saccharopine + NAD(+) + H2O = L-lysine + 2-oxoglutarate + NADH + H(+)</text>
        <dbReference type="Rhea" id="RHEA:12440"/>
        <dbReference type="ChEBI" id="CHEBI:15377"/>
        <dbReference type="ChEBI" id="CHEBI:15378"/>
        <dbReference type="ChEBI" id="CHEBI:16810"/>
        <dbReference type="ChEBI" id="CHEBI:32551"/>
        <dbReference type="ChEBI" id="CHEBI:57540"/>
        <dbReference type="ChEBI" id="CHEBI:57945"/>
        <dbReference type="ChEBI" id="CHEBI:57951"/>
        <dbReference type="EC" id="1.5.1.7"/>
    </reaction>
</comment>
<dbReference type="InterPro" id="IPR036291">
    <property type="entry name" value="NAD(P)-bd_dom_sf"/>
</dbReference>
<keyword evidence="7 13" id="KW-0560">Oxidoreductase</keyword>
<dbReference type="Gene3D" id="3.40.50.720">
    <property type="entry name" value="NAD(P)-binding Rossmann-like Domain"/>
    <property type="match status" value="1"/>
</dbReference>
<evidence type="ECO:0000256" key="15">
    <source>
        <dbReference type="PIRSR" id="PIRSR018250-3"/>
    </source>
</evidence>
<evidence type="ECO:0000259" key="17">
    <source>
        <dbReference type="SMART" id="SM01002"/>
    </source>
</evidence>
<dbReference type="InterPro" id="IPR051168">
    <property type="entry name" value="AASS"/>
</dbReference>
<keyword evidence="20" id="KW-1185">Reference proteome</keyword>
<reference evidence="20" key="1">
    <citation type="submission" date="2014-04" db="EMBL/GenBank/DDBJ databases">
        <title>Evolutionary Origins and Diversification of the Mycorrhizal Mutualists.</title>
        <authorList>
            <consortium name="DOE Joint Genome Institute"/>
            <consortium name="Mycorrhizal Genomics Consortium"/>
            <person name="Kohler A."/>
            <person name="Kuo A."/>
            <person name="Nagy L.G."/>
            <person name="Floudas D."/>
            <person name="Copeland A."/>
            <person name="Barry K.W."/>
            <person name="Cichocki N."/>
            <person name="Veneault-Fourrey C."/>
            <person name="LaButti K."/>
            <person name="Lindquist E.A."/>
            <person name="Lipzen A."/>
            <person name="Lundell T."/>
            <person name="Morin E."/>
            <person name="Murat C."/>
            <person name="Riley R."/>
            <person name="Ohm R."/>
            <person name="Sun H."/>
            <person name="Tunlid A."/>
            <person name="Henrissat B."/>
            <person name="Grigoriev I.V."/>
            <person name="Hibbett D.S."/>
            <person name="Martin F."/>
        </authorList>
    </citation>
    <scope>NUCLEOTIDE SEQUENCE [LARGE SCALE GENOMIC DNA]</scope>
    <source>
        <strain evidence="20">FD-334 SS-4</strain>
    </source>
</reference>
<protein>
    <recommendedName>
        <fullName evidence="5 13">Saccharopine dehydrogenase [NAD(+), L-lysine-forming]</fullName>
        <shortName evidence="13">SDH</shortName>
        <ecNumber evidence="4 13">1.5.1.7</ecNumber>
    </recommendedName>
    <alternativeName>
        <fullName evidence="11 13">Lysine--2-oxoglutarate reductase</fullName>
    </alternativeName>
</protein>
<evidence type="ECO:0000256" key="1">
    <source>
        <dbReference type="ARBA" id="ARBA00004884"/>
    </source>
</evidence>
<dbReference type="InterPro" id="IPR007886">
    <property type="entry name" value="AlaDH/PNT_N"/>
</dbReference>
<keyword evidence="8 13" id="KW-0520">NAD</keyword>
<dbReference type="SMART" id="SM01003">
    <property type="entry name" value="AlaDh_PNT_N"/>
    <property type="match status" value="1"/>
</dbReference>
<feature type="binding site" evidence="15">
    <location>
        <position position="273"/>
    </location>
    <ligand>
        <name>NAD(+)</name>
        <dbReference type="ChEBI" id="CHEBI:57540"/>
    </ligand>
</feature>
<dbReference type="SUPFAM" id="SSF51735">
    <property type="entry name" value="NAD(P)-binding Rossmann-fold domains"/>
    <property type="match status" value="1"/>
</dbReference>
<dbReference type="AlphaFoldDB" id="A0A0D2MQA7"/>
<evidence type="ECO:0000256" key="16">
    <source>
        <dbReference type="PIRSR" id="PIRSR018250-4"/>
    </source>
</evidence>
<feature type="binding site" evidence="15">
    <location>
        <begin position="196"/>
        <end position="197"/>
    </location>
    <ligand>
        <name>NAD(+)</name>
        <dbReference type="ChEBI" id="CHEBI:57540"/>
    </ligand>
</feature>
<feature type="active site" description="Proton acceptor" evidence="14">
    <location>
        <position position="78"/>
    </location>
</feature>
<evidence type="ECO:0000256" key="6">
    <source>
        <dbReference type="ARBA" id="ARBA00022605"/>
    </source>
</evidence>
<evidence type="ECO:0000256" key="7">
    <source>
        <dbReference type="ARBA" id="ARBA00023002"/>
    </source>
</evidence>
<dbReference type="STRING" id="945553.A0A0D2MQA7"/>
<dbReference type="InterPro" id="IPR007698">
    <property type="entry name" value="AlaDH/PNT_NAD(H)-bd"/>
</dbReference>
<feature type="binding site" evidence="15">
    <location>
        <position position="220"/>
    </location>
    <ligand>
        <name>NAD(+)</name>
        <dbReference type="ChEBI" id="CHEBI:57540"/>
    </ligand>
</feature>
<evidence type="ECO:0000256" key="5">
    <source>
        <dbReference type="ARBA" id="ARBA00021221"/>
    </source>
</evidence>
<evidence type="ECO:0000256" key="10">
    <source>
        <dbReference type="ARBA" id="ARBA00023157"/>
    </source>
</evidence>
<feature type="active site" description="Proton donor" evidence="14">
    <location>
        <position position="96"/>
    </location>
</feature>
<feature type="binding site" evidence="15">
    <location>
        <begin position="314"/>
        <end position="317"/>
    </location>
    <ligand>
        <name>NAD(+)</name>
        <dbReference type="ChEBI" id="CHEBI:57540"/>
    </ligand>
</feature>
<comment type="pathway">
    <text evidence="1 13">Amino-acid biosynthesis; L-lysine biosynthesis via AAA pathway; L-lysine from L-alpha-aminoadipate (fungal route): step 3/3.</text>
</comment>
<evidence type="ECO:0000256" key="13">
    <source>
        <dbReference type="PIRNR" id="PIRNR018250"/>
    </source>
</evidence>
<dbReference type="PIRSF" id="PIRSF018250">
    <property type="entry name" value="Saccharopine_DH_Lys"/>
    <property type="match status" value="1"/>
</dbReference>
<keyword evidence="6 13" id="KW-0028">Amino-acid biosynthesis</keyword>
<feature type="domain" description="Alanine dehydrogenase/pyridine nucleotide transhydrogenase NAD(H)-binding" evidence="17">
    <location>
        <begin position="172"/>
        <end position="313"/>
    </location>
</feature>
<evidence type="ECO:0000256" key="14">
    <source>
        <dbReference type="PIRSR" id="PIRSR018250-1"/>
    </source>
</evidence>
<dbReference type="EC" id="1.5.1.7" evidence="4 13"/>
<organism evidence="19 20">
    <name type="scientific">Hypholoma sublateritium (strain FD-334 SS-4)</name>
    <dbReference type="NCBI Taxonomy" id="945553"/>
    <lineage>
        <taxon>Eukaryota</taxon>
        <taxon>Fungi</taxon>
        <taxon>Dikarya</taxon>
        <taxon>Basidiomycota</taxon>
        <taxon>Agaricomycotina</taxon>
        <taxon>Agaricomycetes</taxon>
        <taxon>Agaricomycetidae</taxon>
        <taxon>Agaricales</taxon>
        <taxon>Agaricineae</taxon>
        <taxon>Strophariaceae</taxon>
        <taxon>Hypholoma</taxon>
    </lineage>
</organism>
<feature type="binding site" evidence="15">
    <location>
        <position position="130"/>
    </location>
    <ligand>
        <name>NAD(+)</name>
        <dbReference type="ChEBI" id="CHEBI:57540"/>
    </ligand>
</feature>
<dbReference type="FunFam" id="3.40.50.720:FF:000217">
    <property type="entry name" value="Saccharopine dehydrogenase [NAD(+), L-lysine-forming]"/>
    <property type="match status" value="1"/>
</dbReference>
<feature type="domain" description="Alanine dehydrogenase/pyridine nucleotide transhydrogenase N-terminal" evidence="18">
    <location>
        <begin position="8"/>
        <end position="142"/>
    </location>
</feature>
<evidence type="ECO:0000313" key="19">
    <source>
        <dbReference type="EMBL" id="KJA26153.1"/>
    </source>
</evidence>
<evidence type="ECO:0000256" key="12">
    <source>
        <dbReference type="ARBA" id="ARBA00047860"/>
    </source>
</evidence>
<dbReference type="GO" id="GO:0004754">
    <property type="term" value="F:saccharopine dehydrogenase (NAD+, L-lysine-forming) activity"/>
    <property type="evidence" value="ECO:0007669"/>
    <property type="project" value="UniProtKB-EC"/>
</dbReference>
<name>A0A0D2MQA7_HYPSF</name>
<dbReference type="Pfam" id="PF05222">
    <property type="entry name" value="AlaDh_PNT_N"/>
    <property type="match status" value="1"/>
</dbReference>
<dbReference type="PANTHER" id="PTHR11133">
    <property type="entry name" value="SACCHAROPINE DEHYDROGENASE"/>
    <property type="match status" value="1"/>
</dbReference>
<dbReference type="GO" id="GO:0005737">
    <property type="term" value="C:cytoplasm"/>
    <property type="evidence" value="ECO:0007669"/>
    <property type="project" value="TreeGrafter"/>
</dbReference>
<evidence type="ECO:0000313" key="20">
    <source>
        <dbReference type="Proteomes" id="UP000054270"/>
    </source>
</evidence>
<comment type="subunit">
    <text evidence="3">Monomer.</text>
</comment>
<dbReference type="InterPro" id="IPR027281">
    <property type="entry name" value="Lys1"/>
</dbReference>
<comment type="similarity">
    <text evidence="2 13">Belongs to the AlaDH/PNT family.</text>
</comment>
<dbReference type="EMBL" id="KN817529">
    <property type="protein sequence ID" value="KJA26153.1"/>
    <property type="molecule type" value="Genomic_DNA"/>
</dbReference>
<keyword evidence="10" id="KW-1015">Disulfide bond</keyword>
<evidence type="ECO:0000259" key="18">
    <source>
        <dbReference type="SMART" id="SM01003"/>
    </source>
</evidence>
<dbReference type="SMART" id="SM01002">
    <property type="entry name" value="AlaDh_PNT_C"/>
    <property type="match status" value="1"/>
</dbReference>
<evidence type="ECO:0000256" key="4">
    <source>
        <dbReference type="ARBA" id="ARBA00012847"/>
    </source>
</evidence>
<dbReference type="OrthoDB" id="265306at2759"/>
<keyword evidence="9 13" id="KW-0457">Lysine biosynthesis</keyword>
<sequence length="369" mass="39928">MTNKPTFWLRCEKKEFERRAALTPTTSKKLIDAGFDIIVERDEQRIFDDAEYEAVGCTLVANNSWPAAPTDVPIIGLKELPESEEPLPHTHIQFAHCYKKQAGWSKVLSRFHRGGGTLYDIEFLNDPTGRRVAAFGFHAGFSGAAAGALALVAQRKGAPLGLLTPYENEGAMIAQVKQLLGGSGKGVRALVIGALGRCGRGAVDLFRKIGLDEDDIVKWDMAETAKGGPFDEILDVDIFVNCIYLSSQIPAFIDHAHIAAAGPTRRLSVIVDVSCDTTNPFNPIPVYNINTTFDKPTVPVAVGAGNPPLSVVSIDHLPTLLPREASEQFSADLLPSLLEFPARQTAPVWAQAERLFQSKLGEAAAVEGL</sequence>
<feature type="binding site" evidence="15">
    <location>
        <position position="244"/>
    </location>
    <ligand>
        <name>NAD(+)</name>
        <dbReference type="ChEBI" id="CHEBI:57540"/>
    </ligand>
</feature>
<evidence type="ECO:0000256" key="3">
    <source>
        <dbReference type="ARBA" id="ARBA00011245"/>
    </source>
</evidence>
<gene>
    <name evidence="19" type="ORF">HYPSUDRAFT_64362</name>
</gene>
<evidence type="ECO:0000256" key="2">
    <source>
        <dbReference type="ARBA" id="ARBA00005689"/>
    </source>
</evidence>
<evidence type="ECO:0000256" key="9">
    <source>
        <dbReference type="ARBA" id="ARBA00023154"/>
    </source>
</evidence>
<dbReference type="Proteomes" id="UP000054270">
    <property type="component" value="Unassembled WGS sequence"/>
</dbReference>
<dbReference type="PANTHER" id="PTHR11133:SF23">
    <property type="entry name" value="SACCHAROPINE DEHYDROGENASE [NAD(+), L-LYSINE-FORMING]"/>
    <property type="match status" value="1"/>
</dbReference>
<evidence type="ECO:0000256" key="11">
    <source>
        <dbReference type="ARBA" id="ARBA00033228"/>
    </source>
</evidence>
<accession>A0A0D2MQA7</accession>
<dbReference type="UniPathway" id="UPA00033">
    <property type="reaction ID" value="UER00034"/>
</dbReference>
<dbReference type="OMA" id="YFFFSHT"/>
<proteinExistence type="inferred from homology"/>
<feature type="binding site" evidence="15">
    <location>
        <position position="224"/>
    </location>
    <ligand>
        <name>NAD(+)</name>
        <dbReference type="ChEBI" id="CHEBI:57540"/>
    </ligand>
</feature>
<dbReference type="GO" id="GO:0019878">
    <property type="term" value="P:lysine biosynthetic process via aminoadipic acid"/>
    <property type="evidence" value="ECO:0007669"/>
    <property type="project" value="UniProtKB-UniPathway"/>
</dbReference>
<evidence type="ECO:0000256" key="8">
    <source>
        <dbReference type="ARBA" id="ARBA00023027"/>
    </source>
</evidence>
<feature type="disulfide bond" evidence="16">
    <location>
        <begin position="198"/>
        <end position="242"/>
    </location>
</feature>
<dbReference type="SUPFAM" id="SSF52283">
    <property type="entry name" value="Formate/glycerate dehydrogenase catalytic domain-like"/>
    <property type="match status" value="1"/>
</dbReference>